<evidence type="ECO:0000256" key="5">
    <source>
        <dbReference type="ARBA" id="ARBA00022722"/>
    </source>
</evidence>
<evidence type="ECO:0000256" key="6">
    <source>
        <dbReference type="ARBA" id="ARBA00022723"/>
    </source>
</evidence>
<reference evidence="13 14" key="1">
    <citation type="submission" date="2024-03" db="EMBL/GenBank/DDBJ databases">
        <authorList>
            <person name="Martinez-Hernandez J."/>
        </authorList>
    </citation>
    <scope>NUCLEOTIDE SEQUENCE [LARGE SCALE GENOMIC DNA]</scope>
</reference>
<protein>
    <recommendedName>
        <fullName evidence="4">Aspergillus nuclease S1</fullName>
        <ecNumber evidence="4">3.1.30.1</ecNumber>
    </recommendedName>
</protein>
<dbReference type="Pfam" id="PF02265">
    <property type="entry name" value="S1-P1_nuclease"/>
    <property type="match status" value="1"/>
</dbReference>
<dbReference type="Gene3D" id="1.10.575.10">
    <property type="entry name" value="P1 Nuclease"/>
    <property type="match status" value="1"/>
</dbReference>
<feature type="chain" id="PRO_5043505863" description="Aspergillus nuclease S1" evidence="12">
    <location>
        <begin position="24"/>
        <end position="287"/>
    </location>
</feature>
<sequence length="287" mass="32257">MECYKFQLVAIVSLVLLLPSTHGWGKEGHAIVCKIAQSRLSDAAADAVKQLLPAYAQNDLSSVCSWADSVRFYTRWSGPLHFADSPDKLCNYDFDRDCKDQSGVKGRCVVGAIGNFTDQLLTYKTKSNSEYNLTQSLLYLSHFMGDVHQPLHVGFTSDKGGNTIEVRWFRKKENLHHIWDVSIIETAEEKYYNSNMDDFTADLQKNITKGSWAKEVKGWETCDNNEVSCANVYASEGIKEACEYAYKDVTDGETLSDDYFESRLPVVQLRLAQGGVRLAATLNRIFG</sequence>
<proteinExistence type="inferred from homology"/>
<comment type="caution">
    <text evidence="13">The sequence shown here is derived from an EMBL/GenBank/DDBJ whole genome shotgun (WGS) entry which is preliminary data.</text>
</comment>
<keyword evidence="9" id="KW-0378">Hydrolase</keyword>
<evidence type="ECO:0000256" key="2">
    <source>
        <dbReference type="ARBA" id="ARBA00009547"/>
    </source>
</evidence>
<comment type="catalytic activity">
    <reaction evidence="1">
        <text>Endonucleolytic cleavage to 5'-phosphomononucleotide and 5'-phosphooligonucleotide end-products.</text>
        <dbReference type="EC" id="3.1.30.1"/>
    </reaction>
</comment>
<dbReference type="GO" id="GO:0006308">
    <property type="term" value="P:DNA catabolic process"/>
    <property type="evidence" value="ECO:0007669"/>
    <property type="project" value="InterPro"/>
</dbReference>
<evidence type="ECO:0000256" key="11">
    <source>
        <dbReference type="ARBA" id="ARBA00023180"/>
    </source>
</evidence>
<keyword evidence="14" id="KW-1185">Reference proteome</keyword>
<dbReference type="PANTHER" id="PTHR33146:SF27">
    <property type="entry name" value="ENDONUCLEASE 2"/>
    <property type="match status" value="1"/>
</dbReference>
<evidence type="ECO:0000313" key="14">
    <source>
        <dbReference type="Proteomes" id="UP001497480"/>
    </source>
</evidence>
<dbReference type="CDD" id="cd11010">
    <property type="entry name" value="S1-P1_nuclease"/>
    <property type="match status" value="1"/>
</dbReference>
<keyword evidence="8" id="KW-0255">Endonuclease</keyword>
<evidence type="ECO:0000256" key="10">
    <source>
        <dbReference type="ARBA" id="ARBA00023157"/>
    </source>
</evidence>
<dbReference type="FunFam" id="1.10.575.10:FF:000002">
    <property type="entry name" value="Endonuclease 2"/>
    <property type="match status" value="1"/>
</dbReference>
<keyword evidence="10" id="KW-1015">Disulfide bond</keyword>
<evidence type="ECO:0000256" key="12">
    <source>
        <dbReference type="SAM" id="SignalP"/>
    </source>
</evidence>
<evidence type="ECO:0000256" key="7">
    <source>
        <dbReference type="ARBA" id="ARBA00022729"/>
    </source>
</evidence>
<keyword evidence="5" id="KW-0540">Nuclease</keyword>
<keyword evidence="11" id="KW-0325">Glycoprotein</keyword>
<dbReference type="EC" id="3.1.30.1" evidence="4"/>
<evidence type="ECO:0000313" key="13">
    <source>
        <dbReference type="EMBL" id="CAL0322305.1"/>
    </source>
</evidence>
<evidence type="ECO:0000256" key="1">
    <source>
        <dbReference type="ARBA" id="ARBA00000245"/>
    </source>
</evidence>
<evidence type="ECO:0000256" key="8">
    <source>
        <dbReference type="ARBA" id="ARBA00022759"/>
    </source>
</evidence>
<accession>A0AAV1XMC3</accession>
<comment type="similarity">
    <text evidence="2">Belongs to the nuclease type I family.</text>
</comment>
<dbReference type="GO" id="GO:0003676">
    <property type="term" value="F:nucleic acid binding"/>
    <property type="evidence" value="ECO:0007669"/>
    <property type="project" value="InterPro"/>
</dbReference>
<evidence type="ECO:0000256" key="9">
    <source>
        <dbReference type="ARBA" id="ARBA00022801"/>
    </source>
</evidence>
<dbReference type="InterPro" id="IPR008947">
    <property type="entry name" value="PLipase_C/P1_nuclease_dom_sf"/>
</dbReference>
<dbReference type="EMBL" id="CAXHTB010000016">
    <property type="protein sequence ID" value="CAL0322305.1"/>
    <property type="molecule type" value="Genomic_DNA"/>
</dbReference>
<keyword evidence="6" id="KW-0479">Metal-binding</keyword>
<comment type="subunit">
    <text evidence="3">Monomer.</text>
</comment>
<keyword evidence="7 12" id="KW-0732">Signal</keyword>
<dbReference type="GO" id="GO:0046872">
    <property type="term" value="F:metal ion binding"/>
    <property type="evidence" value="ECO:0007669"/>
    <property type="project" value="UniProtKB-KW"/>
</dbReference>
<dbReference type="Proteomes" id="UP001497480">
    <property type="component" value="Unassembled WGS sequence"/>
</dbReference>
<dbReference type="AlphaFoldDB" id="A0AAV1XMC3"/>
<dbReference type="PANTHER" id="PTHR33146">
    <property type="entry name" value="ENDONUCLEASE 4"/>
    <property type="match status" value="1"/>
</dbReference>
<dbReference type="SUPFAM" id="SSF48537">
    <property type="entry name" value="Phospholipase C/P1 nuclease"/>
    <property type="match status" value="1"/>
</dbReference>
<dbReference type="GO" id="GO:0004521">
    <property type="term" value="F:RNA endonuclease activity"/>
    <property type="evidence" value="ECO:0007669"/>
    <property type="project" value="UniProtKB-ARBA"/>
</dbReference>
<feature type="signal peptide" evidence="12">
    <location>
        <begin position="1"/>
        <end position="23"/>
    </location>
</feature>
<evidence type="ECO:0000256" key="4">
    <source>
        <dbReference type="ARBA" id="ARBA00012562"/>
    </source>
</evidence>
<dbReference type="GO" id="GO:0000014">
    <property type="term" value="F:single-stranded DNA endodeoxyribonuclease activity"/>
    <property type="evidence" value="ECO:0007669"/>
    <property type="project" value="UniProtKB-ARBA"/>
</dbReference>
<gene>
    <name evidence="13" type="ORF">LLUT_LOCUS23365</name>
</gene>
<evidence type="ECO:0000256" key="3">
    <source>
        <dbReference type="ARBA" id="ARBA00011245"/>
    </source>
</evidence>
<dbReference type="InterPro" id="IPR003154">
    <property type="entry name" value="S1/P1nuclease"/>
</dbReference>
<organism evidence="13 14">
    <name type="scientific">Lupinus luteus</name>
    <name type="common">European yellow lupine</name>
    <dbReference type="NCBI Taxonomy" id="3873"/>
    <lineage>
        <taxon>Eukaryota</taxon>
        <taxon>Viridiplantae</taxon>
        <taxon>Streptophyta</taxon>
        <taxon>Embryophyta</taxon>
        <taxon>Tracheophyta</taxon>
        <taxon>Spermatophyta</taxon>
        <taxon>Magnoliopsida</taxon>
        <taxon>eudicotyledons</taxon>
        <taxon>Gunneridae</taxon>
        <taxon>Pentapetalae</taxon>
        <taxon>rosids</taxon>
        <taxon>fabids</taxon>
        <taxon>Fabales</taxon>
        <taxon>Fabaceae</taxon>
        <taxon>Papilionoideae</taxon>
        <taxon>50 kb inversion clade</taxon>
        <taxon>genistoids sensu lato</taxon>
        <taxon>core genistoids</taxon>
        <taxon>Genisteae</taxon>
        <taxon>Lupinus</taxon>
    </lineage>
</organism>
<name>A0AAV1XMC3_LUPLU</name>